<dbReference type="PROSITE" id="PS51294">
    <property type="entry name" value="HTH_MYB"/>
    <property type="match status" value="1"/>
</dbReference>
<proteinExistence type="predicted"/>
<feature type="compositionally biased region" description="Basic and acidic residues" evidence="5">
    <location>
        <begin position="43"/>
        <end position="60"/>
    </location>
</feature>
<dbReference type="Proteomes" id="UP001295684">
    <property type="component" value="Unassembled WGS sequence"/>
</dbReference>
<feature type="compositionally biased region" description="Polar residues" evidence="5">
    <location>
        <begin position="65"/>
        <end position="79"/>
    </location>
</feature>
<keyword evidence="2" id="KW-0238">DNA-binding</keyword>
<dbReference type="SUPFAM" id="SSF46689">
    <property type="entry name" value="Homeodomain-like"/>
    <property type="match status" value="1"/>
</dbReference>
<feature type="compositionally biased region" description="Basic residues" evidence="5">
    <location>
        <begin position="283"/>
        <end position="299"/>
    </location>
</feature>
<dbReference type="InterPro" id="IPR009057">
    <property type="entry name" value="Homeodomain-like_sf"/>
</dbReference>
<dbReference type="InterPro" id="IPR001005">
    <property type="entry name" value="SANT/Myb"/>
</dbReference>
<keyword evidence="10" id="KW-1185">Reference proteome</keyword>
<keyword evidence="1" id="KW-0805">Transcription regulation</keyword>
<feature type="region of interest" description="Disordered" evidence="5">
    <location>
        <begin position="32"/>
        <end position="132"/>
    </location>
</feature>
<evidence type="ECO:0000259" key="8">
    <source>
        <dbReference type="PROSITE" id="PS51294"/>
    </source>
</evidence>
<dbReference type="AlphaFoldDB" id="A0AAD1YAN8"/>
<dbReference type="InterPro" id="IPR017930">
    <property type="entry name" value="Myb_dom"/>
</dbReference>
<dbReference type="InterPro" id="IPR017884">
    <property type="entry name" value="SANT_dom"/>
</dbReference>
<evidence type="ECO:0000256" key="5">
    <source>
        <dbReference type="SAM" id="MobiDB-lite"/>
    </source>
</evidence>
<evidence type="ECO:0000313" key="9">
    <source>
        <dbReference type="EMBL" id="CAI2387657.1"/>
    </source>
</evidence>
<dbReference type="Pfam" id="PF00249">
    <property type="entry name" value="Myb_DNA-binding"/>
    <property type="match status" value="1"/>
</dbReference>
<evidence type="ECO:0000256" key="3">
    <source>
        <dbReference type="ARBA" id="ARBA00023163"/>
    </source>
</evidence>
<dbReference type="EMBL" id="CAMPGE010030152">
    <property type="protein sequence ID" value="CAI2387657.1"/>
    <property type="molecule type" value="Genomic_DNA"/>
</dbReference>
<dbReference type="PROSITE" id="PS50090">
    <property type="entry name" value="MYB_LIKE"/>
    <property type="match status" value="1"/>
</dbReference>
<dbReference type="InterPro" id="IPR006447">
    <property type="entry name" value="Myb_dom_plants"/>
</dbReference>
<accession>A0AAD1YAN8</accession>
<reference evidence="9" key="1">
    <citation type="submission" date="2023-07" db="EMBL/GenBank/DDBJ databases">
        <authorList>
            <consortium name="AG Swart"/>
            <person name="Singh M."/>
            <person name="Singh A."/>
            <person name="Seah K."/>
            <person name="Emmerich C."/>
        </authorList>
    </citation>
    <scope>NUCLEOTIDE SEQUENCE</scope>
    <source>
        <strain evidence="9">DP1</strain>
    </source>
</reference>
<evidence type="ECO:0000256" key="4">
    <source>
        <dbReference type="ARBA" id="ARBA00023242"/>
    </source>
</evidence>
<feature type="compositionally biased region" description="Basic residues" evidence="5">
    <location>
        <begin position="117"/>
        <end position="129"/>
    </location>
</feature>
<feature type="region of interest" description="Disordered" evidence="5">
    <location>
        <begin position="266"/>
        <end position="335"/>
    </location>
</feature>
<gene>
    <name evidence="9" type="ORF">ECRASSUSDP1_LOCUS29291</name>
</gene>
<feature type="domain" description="SANT" evidence="7">
    <location>
        <begin position="146"/>
        <end position="195"/>
    </location>
</feature>
<feature type="domain" description="Myb-like" evidence="6">
    <location>
        <begin position="141"/>
        <end position="191"/>
    </location>
</feature>
<name>A0AAD1YAN8_EUPCR</name>
<dbReference type="Gene3D" id="1.10.10.60">
    <property type="entry name" value="Homeodomain-like"/>
    <property type="match status" value="1"/>
</dbReference>
<feature type="compositionally biased region" description="Basic residues" evidence="5">
    <location>
        <begin position="94"/>
        <end position="103"/>
    </location>
</feature>
<dbReference type="PANTHER" id="PTHR12802">
    <property type="entry name" value="SWI/SNF COMPLEX-RELATED"/>
    <property type="match status" value="1"/>
</dbReference>
<dbReference type="PROSITE" id="PS51293">
    <property type="entry name" value="SANT"/>
    <property type="match status" value="1"/>
</dbReference>
<feature type="domain" description="HTH myb-type" evidence="8">
    <location>
        <begin position="141"/>
        <end position="195"/>
    </location>
</feature>
<keyword evidence="4" id="KW-0539">Nucleus</keyword>
<protein>
    <submittedName>
        <fullName evidence="9">Uncharacterized protein</fullName>
    </submittedName>
</protein>
<keyword evidence="3" id="KW-0804">Transcription</keyword>
<organism evidence="9 10">
    <name type="scientific">Euplotes crassus</name>
    <dbReference type="NCBI Taxonomy" id="5936"/>
    <lineage>
        <taxon>Eukaryota</taxon>
        <taxon>Sar</taxon>
        <taxon>Alveolata</taxon>
        <taxon>Ciliophora</taxon>
        <taxon>Intramacronucleata</taxon>
        <taxon>Spirotrichea</taxon>
        <taxon>Hypotrichia</taxon>
        <taxon>Euplotida</taxon>
        <taxon>Euplotidae</taxon>
        <taxon>Moneuplotes</taxon>
    </lineage>
</organism>
<evidence type="ECO:0000256" key="1">
    <source>
        <dbReference type="ARBA" id="ARBA00023015"/>
    </source>
</evidence>
<comment type="caution">
    <text evidence="9">The sequence shown here is derived from an EMBL/GenBank/DDBJ whole genome shotgun (WGS) entry which is preliminary data.</text>
</comment>
<evidence type="ECO:0000256" key="2">
    <source>
        <dbReference type="ARBA" id="ARBA00023125"/>
    </source>
</evidence>
<evidence type="ECO:0000313" key="10">
    <source>
        <dbReference type="Proteomes" id="UP001295684"/>
    </source>
</evidence>
<dbReference type="SMART" id="SM00717">
    <property type="entry name" value="SANT"/>
    <property type="match status" value="1"/>
</dbReference>
<evidence type="ECO:0000259" key="6">
    <source>
        <dbReference type="PROSITE" id="PS50090"/>
    </source>
</evidence>
<dbReference type="GO" id="GO:0003677">
    <property type="term" value="F:DNA binding"/>
    <property type="evidence" value="ECO:0007669"/>
    <property type="project" value="UniProtKB-KW"/>
</dbReference>
<feature type="compositionally biased region" description="Polar residues" evidence="5">
    <location>
        <begin position="321"/>
        <end position="334"/>
    </location>
</feature>
<dbReference type="CDD" id="cd00167">
    <property type="entry name" value="SANT"/>
    <property type="match status" value="1"/>
</dbReference>
<dbReference type="NCBIfam" id="TIGR01557">
    <property type="entry name" value="myb_SHAQKYF"/>
    <property type="match status" value="1"/>
</dbReference>
<sequence length="518" mass="59395">MELGGEENSTINLRLSDQVEIGTAVHSLIDQPVQYPFKSNESSPEKLHDQDEALDERPDPICDSMTVSSKKYPSTSPPNQRHAAEEISGSNLGVKRRWKKSLRKAQCSYEQSEARPKKNKNNSGKKRKRNYESIAKTKAAKAHFRSGRWTRLEHFKFLEALKMFGKEWQKVQQHVYTRTSTQARSHAQKFFVKLEKKELTLEEFLNKLDIEQLKVDLNIGVEGDSTDYDENQPLLRIANQKLNSVMNIALPDSKPPSKIAQQLPINSCESQNSEHVRSTVRSSKQRRAKLNHTFLHQKHLYPPSGSRDPSPTPQEAIPKGSTLTKDSSHLSHSGNFKRMKTDIIAEPTQRSNTCLYSPQSPIPSHEPLKALCPPKPLLCPDQPPHIVAEEETKIRIDRSLVQEYQIEMKADSHIEDILKGPEDGFDKGHQKEFECFTPCIADFDHHQFEQLMDHAGKEQNEFDILSQEIQFDEPLNFMDDNHEIKLDNLYFPASKLSKERDGFELNLYEEADLQLSHI</sequence>
<evidence type="ECO:0000259" key="7">
    <source>
        <dbReference type="PROSITE" id="PS51293"/>
    </source>
</evidence>